<organism evidence="3 4">
    <name type="scientific">Friedmanniomyces endolithicus</name>
    <dbReference type="NCBI Taxonomy" id="329885"/>
    <lineage>
        <taxon>Eukaryota</taxon>
        <taxon>Fungi</taxon>
        <taxon>Dikarya</taxon>
        <taxon>Ascomycota</taxon>
        <taxon>Pezizomycotina</taxon>
        <taxon>Dothideomycetes</taxon>
        <taxon>Dothideomycetidae</taxon>
        <taxon>Mycosphaerellales</taxon>
        <taxon>Teratosphaeriaceae</taxon>
        <taxon>Friedmanniomyces</taxon>
    </lineage>
</organism>
<dbReference type="OrthoDB" id="5579731at2759"/>
<feature type="compositionally biased region" description="Basic and acidic residues" evidence="1">
    <location>
        <begin position="679"/>
        <end position="691"/>
    </location>
</feature>
<proteinExistence type="predicted"/>
<dbReference type="PANTHER" id="PTHR28034:SF1">
    <property type="entry name" value="NUCLEOMORPHIN"/>
    <property type="match status" value="1"/>
</dbReference>
<dbReference type="AlphaFoldDB" id="A0A4U0UME6"/>
<evidence type="ECO:0000313" key="4">
    <source>
        <dbReference type="Proteomes" id="UP000310066"/>
    </source>
</evidence>
<name>A0A4U0UME6_9PEZI</name>
<dbReference type="PANTHER" id="PTHR28034">
    <property type="entry name" value="SET1 COMPLEX COMPONENT SHG1"/>
    <property type="match status" value="1"/>
</dbReference>
<protein>
    <recommendedName>
        <fullName evidence="2">BOD1/SHG1 domain-containing protein</fullName>
    </recommendedName>
</protein>
<feature type="compositionally biased region" description="Basic and acidic residues" evidence="1">
    <location>
        <begin position="386"/>
        <end position="432"/>
    </location>
</feature>
<evidence type="ECO:0000259" key="2">
    <source>
        <dbReference type="Pfam" id="PF05205"/>
    </source>
</evidence>
<dbReference type="Proteomes" id="UP000310066">
    <property type="component" value="Unassembled WGS sequence"/>
</dbReference>
<dbReference type="EMBL" id="NAJP01000056">
    <property type="protein sequence ID" value="TKA36900.1"/>
    <property type="molecule type" value="Genomic_DNA"/>
</dbReference>
<feature type="compositionally biased region" description="Basic and acidic residues" evidence="1">
    <location>
        <begin position="144"/>
        <end position="305"/>
    </location>
</feature>
<gene>
    <name evidence="3" type="ORF">B0A54_12742</name>
</gene>
<dbReference type="STRING" id="329885.A0A4U0UME6"/>
<feature type="domain" description="BOD1/SHG1" evidence="2">
    <location>
        <begin position="39"/>
        <end position="141"/>
    </location>
</feature>
<feature type="compositionally biased region" description="Basic and acidic residues" evidence="1">
    <location>
        <begin position="486"/>
        <end position="511"/>
    </location>
</feature>
<feature type="compositionally biased region" description="Gly residues" evidence="1">
    <location>
        <begin position="528"/>
        <end position="547"/>
    </location>
</feature>
<feature type="region of interest" description="Disordered" evidence="1">
    <location>
        <begin position="1"/>
        <end position="31"/>
    </location>
</feature>
<feature type="compositionally biased region" description="Basic and acidic residues" evidence="1">
    <location>
        <begin position="551"/>
        <end position="564"/>
    </location>
</feature>
<dbReference type="InterPro" id="IPR055264">
    <property type="entry name" value="BOD1/SHG1_dom"/>
</dbReference>
<evidence type="ECO:0000256" key="1">
    <source>
        <dbReference type="SAM" id="MobiDB-lite"/>
    </source>
</evidence>
<evidence type="ECO:0000313" key="3">
    <source>
        <dbReference type="EMBL" id="TKA36900.1"/>
    </source>
</evidence>
<feature type="compositionally biased region" description="Basic and acidic residues" evidence="1">
    <location>
        <begin position="588"/>
        <end position="648"/>
    </location>
</feature>
<feature type="region of interest" description="Disordered" evidence="1">
    <location>
        <begin position="144"/>
        <end position="699"/>
    </location>
</feature>
<dbReference type="Pfam" id="PF05205">
    <property type="entry name" value="COMPASS-Shg1"/>
    <property type="match status" value="1"/>
</dbReference>
<sequence length="699" mass="79768">MATDMAMSRTTEFDLPPRKKPKVSDLPLSSAQRDSIDGMLHTFKRKGEFDALRKKAFQQYNESAQRGMFEASLRAFTTTEIDRDPVKYLKPDRRMGAPLLEGAAARGDVYKKTETDIDAYIDQYLASAERALRDIRRREIGEEAAEKEFELGNKSDEAYAAEAEERRKDRAKKHVEQERLRKKQEASERKKKELEALKKKQIELTQETERLQREQKRRAEREAWKAAEKQKERERIQKYNEDREAAKKEQEDRERVAREEKERKQKEKAEREQKRLEQEALDLLLREGKEMAEKGKRPELERSESMEPPSRLLKYTAPRNSLSRDEMRAQGLMPTSMTLRKGDKPVSVPSGPRGDASTATRDDDHRRRGSHLRSPSRSSYARRREHSPFDDDRRSTRRNDTGKRETLYRDISAERAAWKARQRPRERDRETSRGGGGGGEEGEVVEASAAATRRSARSRSRESNFNSYRPARRESRSPPPRRNRRDSRSRSPPRFRDRDRGERRREDSLPRRRERSRSPPGIDRYVPGGSGGGGGGAAAAAVGGGGASARRRGDEERPARRREEDESDIDRYIPGGGRVTDDAVVGAEKPRTQRRERSRSRSRDRGGYREREMGKQDKDPDSAKEEKVVPETAKEGKVGEKEGGKDTAGEIEQVGETERKQSATEDVVSGAVNEQALTGDKKAEAETEAARESGGGAVH</sequence>
<reference evidence="3 4" key="1">
    <citation type="submission" date="2017-03" db="EMBL/GenBank/DDBJ databases">
        <title>Genomes of endolithic fungi from Antarctica.</title>
        <authorList>
            <person name="Coleine C."/>
            <person name="Masonjones S."/>
            <person name="Stajich J.E."/>
        </authorList>
    </citation>
    <scope>NUCLEOTIDE SEQUENCE [LARGE SCALE GENOMIC DNA]</scope>
    <source>
        <strain evidence="3 4">CCFEE 5311</strain>
    </source>
</reference>
<comment type="caution">
    <text evidence="3">The sequence shown here is derived from an EMBL/GenBank/DDBJ whole genome shotgun (WGS) entry which is preliminary data.</text>
</comment>
<accession>A0A4U0UME6</accession>